<dbReference type="Gene3D" id="3.20.20.70">
    <property type="entry name" value="Aldolase class I"/>
    <property type="match status" value="1"/>
</dbReference>
<comment type="catalytic activity">
    <reaction evidence="4">
        <text>3-amino-2-oxopropyl phosphate + 1-deoxy-D-xylulose 5-phosphate = pyridoxine 5'-phosphate + phosphate + 2 H2O + H(+)</text>
        <dbReference type="Rhea" id="RHEA:15265"/>
        <dbReference type="ChEBI" id="CHEBI:15377"/>
        <dbReference type="ChEBI" id="CHEBI:15378"/>
        <dbReference type="ChEBI" id="CHEBI:43474"/>
        <dbReference type="ChEBI" id="CHEBI:57279"/>
        <dbReference type="ChEBI" id="CHEBI:57792"/>
        <dbReference type="ChEBI" id="CHEBI:58589"/>
        <dbReference type="EC" id="2.6.99.2"/>
    </reaction>
</comment>
<dbReference type="SUPFAM" id="SSF63892">
    <property type="entry name" value="Pyridoxine 5'-phosphate synthase"/>
    <property type="match status" value="1"/>
</dbReference>
<feature type="active site" description="Proton acceptor" evidence="4">
    <location>
        <position position="70"/>
    </location>
</feature>
<comment type="subcellular location">
    <subcellularLocation>
        <location evidence="4">Cytoplasm</location>
    </subcellularLocation>
</comment>
<feature type="binding site" evidence="4">
    <location>
        <position position="192"/>
    </location>
    <ligand>
        <name>3-amino-2-oxopropyl phosphate</name>
        <dbReference type="ChEBI" id="CHEBI:57279"/>
    </ligand>
</feature>
<comment type="pathway">
    <text evidence="4">Cofactor biosynthesis; pyridoxine 5'-phosphate biosynthesis; pyridoxine 5'-phosphate from D-erythrose 4-phosphate: step 5/5.</text>
</comment>
<feature type="active site" description="Proton donor" evidence="4">
    <location>
        <position position="191"/>
    </location>
</feature>
<dbReference type="InterPro" id="IPR036130">
    <property type="entry name" value="Pyridoxine-5'_phos_synth"/>
</dbReference>
<sequence length="241" mass="25646">MATLGVNIDHVATIRQARQGIEPDPVWAAALAELAGADGLTIHLREDRRHIQDRDLALLMQSAAVPVNLEVACAAEVVAIACRERPHQVTLVPERREEVTTEGGLDVVGNHQAVAATIDRLHEAGIRVSLFIDADQAQIDASAKLQVDGVELHTGPYAHAFANGDAQEAFDRLARCGSHALAAGLRLHAGHGLNYRNVSPVAALPSMSELNIGHSIISRAVFVGMDAAVREMKRLIVGANG</sequence>
<comment type="function">
    <text evidence="4">Catalyzes the complicated ring closure reaction between the two acyclic compounds 1-deoxy-D-xylulose-5-phosphate (DXP) and 3-amino-2-oxopropyl phosphate (1-amino-acetone-3-phosphate or AAP) to form pyridoxine 5'-phosphate (PNP) and inorganic phosphate.</text>
</comment>
<evidence type="ECO:0000256" key="3">
    <source>
        <dbReference type="ARBA" id="ARBA00023096"/>
    </source>
</evidence>
<evidence type="ECO:0000256" key="5">
    <source>
        <dbReference type="NCBIfam" id="TIGR00559"/>
    </source>
</evidence>
<dbReference type="NCBIfam" id="NF003625">
    <property type="entry name" value="PRK05265.1-3"/>
    <property type="match status" value="1"/>
</dbReference>
<feature type="binding site" evidence="4">
    <location>
        <position position="100"/>
    </location>
    <ligand>
        <name>1-deoxy-D-xylulose 5-phosphate</name>
        <dbReference type="ChEBI" id="CHEBI:57792"/>
    </ligand>
</feature>
<keyword evidence="1 4" id="KW-0963">Cytoplasm</keyword>
<keyword evidence="3 4" id="KW-0664">Pyridoxine biosynthesis</keyword>
<evidence type="ECO:0000313" key="6">
    <source>
        <dbReference type="EMBL" id="TWT48884.1"/>
    </source>
</evidence>
<name>A0A5C5WDU9_9BACT</name>
<dbReference type="OrthoDB" id="9806590at2"/>
<evidence type="ECO:0000256" key="2">
    <source>
        <dbReference type="ARBA" id="ARBA00022679"/>
    </source>
</evidence>
<dbReference type="NCBIfam" id="NF003627">
    <property type="entry name" value="PRK05265.1-5"/>
    <property type="match status" value="1"/>
</dbReference>
<dbReference type="EMBL" id="SJPH01000001">
    <property type="protein sequence ID" value="TWT48884.1"/>
    <property type="molecule type" value="Genomic_DNA"/>
</dbReference>
<feature type="binding site" evidence="4">
    <location>
        <position position="50"/>
    </location>
    <ligand>
        <name>1-deoxy-D-xylulose 5-phosphate</name>
        <dbReference type="ChEBI" id="CHEBI:57792"/>
    </ligand>
</feature>
<comment type="caution">
    <text evidence="6">The sequence shown here is derived from an EMBL/GenBank/DDBJ whole genome shotgun (WGS) entry which is preliminary data.</text>
</comment>
<dbReference type="GO" id="GO:0033856">
    <property type="term" value="F:pyridoxine 5'-phosphate synthase activity"/>
    <property type="evidence" value="ECO:0007669"/>
    <property type="project" value="UniProtKB-UniRule"/>
</dbReference>
<dbReference type="InterPro" id="IPR004569">
    <property type="entry name" value="PyrdxlP_synth_PdxJ"/>
</dbReference>
<dbReference type="AlphaFoldDB" id="A0A5C5WDU9"/>
<comment type="subunit">
    <text evidence="4">Homooctamer; tetramer of dimers.</text>
</comment>
<dbReference type="Proteomes" id="UP000318995">
    <property type="component" value="Unassembled WGS sequence"/>
</dbReference>
<dbReference type="EC" id="2.6.99.2" evidence="4 5"/>
<dbReference type="CDD" id="cd00003">
    <property type="entry name" value="PNPsynthase"/>
    <property type="match status" value="1"/>
</dbReference>
<keyword evidence="7" id="KW-1185">Reference proteome</keyword>
<dbReference type="InterPro" id="IPR013785">
    <property type="entry name" value="Aldolase_TIM"/>
</dbReference>
<dbReference type="UniPathway" id="UPA00244">
    <property type="reaction ID" value="UER00313"/>
</dbReference>
<dbReference type="GO" id="GO:0008615">
    <property type="term" value="P:pyridoxine biosynthetic process"/>
    <property type="evidence" value="ECO:0007669"/>
    <property type="project" value="UniProtKB-UniRule"/>
</dbReference>
<feature type="site" description="Transition state stabilizer" evidence="4">
    <location>
        <position position="151"/>
    </location>
</feature>
<dbReference type="HAMAP" id="MF_00279">
    <property type="entry name" value="PdxJ"/>
    <property type="match status" value="1"/>
</dbReference>
<feature type="binding site" evidence="4">
    <location>
        <position position="18"/>
    </location>
    <ligand>
        <name>3-amino-2-oxopropyl phosphate</name>
        <dbReference type="ChEBI" id="CHEBI:57279"/>
    </ligand>
</feature>
<protein>
    <recommendedName>
        <fullName evidence="4 5">Pyridoxine 5'-phosphate synthase</fullName>
        <shortName evidence="4">PNP synthase</shortName>
        <ecNumber evidence="4 5">2.6.99.2</ecNumber>
    </recommendedName>
</protein>
<evidence type="ECO:0000256" key="1">
    <source>
        <dbReference type="ARBA" id="ARBA00022490"/>
    </source>
</evidence>
<dbReference type="PANTHER" id="PTHR30456">
    <property type="entry name" value="PYRIDOXINE 5'-PHOSPHATE SYNTHASE"/>
    <property type="match status" value="1"/>
</dbReference>
<gene>
    <name evidence="4 6" type="primary">pdxJ</name>
    <name evidence="6" type="ORF">Pla111_06600</name>
</gene>
<keyword evidence="2 4" id="KW-0808">Transferase</keyword>
<feature type="binding site" evidence="4">
    <location>
        <begin position="9"/>
        <end position="10"/>
    </location>
    <ligand>
        <name>1-deoxy-D-xylulose 5-phosphate</name>
        <dbReference type="ChEBI" id="CHEBI:57792"/>
    </ligand>
</feature>
<accession>A0A5C5WDU9</accession>
<dbReference type="PANTHER" id="PTHR30456:SF0">
    <property type="entry name" value="PYRIDOXINE 5'-PHOSPHATE SYNTHASE"/>
    <property type="match status" value="1"/>
</dbReference>
<comment type="similarity">
    <text evidence="4">Belongs to the PNP synthase family.</text>
</comment>
<dbReference type="NCBIfam" id="TIGR00559">
    <property type="entry name" value="pdxJ"/>
    <property type="match status" value="1"/>
</dbReference>
<reference evidence="6 7" key="1">
    <citation type="submission" date="2019-02" db="EMBL/GenBank/DDBJ databases">
        <title>Deep-cultivation of Planctomycetes and their phenomic and genomic characterization uncovers novel biology.</title>
        <authorList>
            <person name="Wiegand S."/>
            <person name="Jogler M."/>
            <person name="Boedeker C."/>
            <person name="Pinto D."/>
            <person name="Vollmers J."/>
            <person name="Rivas-Marin E."/>
            <person name="Kohn T."/>
            <person name="Peeters S.H."/>
            <person name="Heuer A."/>
            <person name="Rast P."/>
            <person name="Oberbeckmann S."/>
            <person name="Bunk B."/>
            <person name="Jeske O."/>
            <person name="Meyerdierks A."/>
            <person name="Storesund J.E."/>
            <person name="Kallscheuer N."/>
            <person name="Luecker S."/>
            <person name="Lage O.M."/>
            <person name="Pohl T."/>
            <person name="Merkel B.J."/>
            <person name="Hornburger P."/>
            <person name="Mueller R.-W."/>
            <person name="Bruemmer F."/>
            <person name="Labrenz M."/>
            <person name="Spormann A.M."/>
            <person name="Op Den Camp H."/>
            <person name="Overmann J."/>
            <person name="Amann R."/>
            <person name="Jetten M.S.M."/>
            <person name="Mascher T."/>
            <person name="Medema M.H."/>
            <person name="Devos D.P."/>
            <person name="Kaster A.-K."/>
            <person name="Ovreas L."/>
            <person name="Rohde M."/>
            <person name="Galperin M.Y."/>
            <person name="Jogler C."/>
        </authorList>
    </citation>
    <scope>NUCLEOTIDE SEQUENCE [LARGE SCALE GENOMIC DNA]</scope>
    <source>
        <strain evidence="6 7">Pla111</strain>
    </source>
</reference>
<feature type="active site" description="Proton acceptor" evidence="4">
    <location>
        <position position="43"/>
    </location>
</feature>
<proteinExistence type="inferred from homology"/>
<dbReference type="RefSeq" id="WP_146571280.1">
    <property type="nucleotide sequence ID" value="NZ_SJPH01000001.1"/>
</dbReference>
<feature type="binding site" evidence="4">
    <location>
        <begin position="213"/>
        <end position="214"/>
    </location>
    <ligand>
        <name>3-amino-2-oxopropyl phosphate</name>
        <dbReference type="ChEBI" id="CHEBI:57279"/>
    </ligand>
</feature>
<evidence type="ECO:0000313" key="7">
    <source>
        <dbReference type="Proteomes" id="UP000318995"/>
    </source>
</evidence>
<evidence type="ECO:0000256" key="4">
    <source>
        <dbReference type="HAMAP-Rule" id="MF_00279"/>
    </source>
</evidence>
<dbReference type="GO" id="GO:0005829">
    <property type="term" value="C:cytosol"/>
    <property type="evidence" value="ECO:0007669"/>
    <property type="project" value="TreeGrafter"/>
</dbReference>
<organism evidence="6 7">
    <name type="scientific">Botrimarina hoheduenensis</name>
    <dbReference type="NCBI Taxonomy" id="2528000"/>
    <lineage>
        <taxon>Bacteria</taxon>
        <taxon>Pseudomonadati</taxon>
        <taxon>Planctomycetota</taxon>
        <taxon>Planctomycetia</taxon>
        <taxon>Pirellulales</taxon>
        <taxon>Lacipirellulaceae</taxon>
        <taxon>Botrimarina</taxon>
    </lineage>
</organism>
<feature type="binding site" evidence="4">
    <location>
        <position position="7"/>
    </location>
    <ligand>
        <name>3-amino-2-oxopropyl phosphate</name>
        <dbReference type="ChEBI" id="CHEBI:57279"/>
    </ligand>
</feature>
<feature type="binding site" evidence="4">
    <location>
        <position position="45"/>
    </location>
    <ligand>
        <name>1-deoxy-D-xylulose 5-phosphate</name>
        <dbReference type="ChEBI" id="CHEBI:57792"/>
    </ligand>
</feature>
<dbReference type="Pfam" id="PF03740">
    <property type="entry name" value="PdxJ"/>
    <property type="match status" value="1"/>
</dbReference>